<organism evidence="3 4">
    <name type="scientific">Reticulomyxa filosa</name>
    <dbReference type="NCBI Taxonomy" id="46433"/>
    <lineage>
        <taxon>Eukaryota</taxon>
        <taxon>Sar</taxon>
        <taxon>Rhizaria</taxon>
        <taxon>Retaria</taxon>
        <taxon>Foraminifera</taxon>
        <taxon>Monothalamids</taxon>
        <taxon>Reticulomyxidae</taxon>
        <taxon>Reticulomyxa</taxon>
    </lineage>
</organism>
<keyword evidence="4" id="KW-1185">Reference proteome</keyword>
<feature type="compositionally biased region" description="Acidic residues" evidence="1">
    <location>
        <begin position="122"/>
        <end position="131"/>
    </location>
</feature>
<reference evidence="3 4" key="1">
    <citation type="journal article" date="2013" name="Curr. Biol.">
        <title>The Genome of the Foraminiferan Reticulomyxa filosa.</title>
        <authorList>
            <person name="Glockner G."/>
            <person name="Hulsmann N."/>
            <person name="Schleicher M."/>
            <person name="Noegel A.A."/>
            <person name="Eichinger L."/>
            <person name="Gallinger C."/>
            <person name="Pawlowski J."/>
            <person name="Sierra R."/>
            <person name="Euteneuer U."/>
            <person name="Pillet L."/>
            <person name="Moustafa A."/>
            <person name="Platzer M."/>
            <person name="Groth M."/>
            <person name="Szafranski K."/>
            <person name="Schliwa M."/>
        </authorList>
    </citation>
    <scope>NUCLEOTIDE SEQUENCE [LARGE SCALE GENOMIC DNA]</scope>
</reference>
<dbReference type="EMBL" id="ASPP01003246">
    <property type="protein sequence ID" value="ETO33625.1"/>
    <property type="molecule type" value="Genomic_DNA"/>
</dbReference>
<keyword evidence="2" id="KW-1133">Transmembrane helix</keyword>
<feature type="region of interest" description="Disordered" evidence="1">
    <location>
        <begin position="88"/>
        <end position="148"/>
    </location>
</feature>
<gene>
    <name evidence="3" type="ORF">RFI_03474</name>
</gene>
<sequence>MALDLLHQTLKKFKVDQLSQLLNLHRIEQTLWDDVSGKTAVVVNPEDPIVNKTPGKTLSPAPVPEKNEPSLAFYFGLFNAKWMSYKPNPDTQATTTNPEKEESTSEESTDEENNGSENGSSEWEDSEDNFFGEDGKEGERRDSTAMRTKQGLLNLNEFELKPEEKKWYQTCEKYYNQLFPKEAINTDDLVGLDLFDDTVTYLFIFFFYFSPLFPLFFLFTLLFGNNYKKTAYKLLAIKSNSKDSKKENSNITNTGIKTNSTTWSICVIYHNGVHFNFDCLVVEKEN</sequence>
<keyword evidence="2" id="KW-0812">Transmembrane</keyword>
<accession>X6P502</accession>
<dbReference type="AlphaFoldDB" id="X6P502"/>
<feature type="compositionally biased region" description="Acidic residues" evidence="1">
    <location>
        <begin position="104"/>
        <end position="114"/>
    </location>
</feature>
<dbReference type="Proteomes" id="UP000023152">
    <property type="component" value="Unassembled WGS sequence"/>
</dbReference>
<keyword evidence="2" id="KW-0472">Membrane</keyword>
<protein>
    <submittedName>
        <fullName evidence="3">Uncharacterized protein</fullName>
    </submittedName>
</protein>
<name>X6P502_RETFI</name>
<evidence type="ECO:0000313" key="3">
    <source>
        <dbReference type="EMBL" id="ETO33625.1"/>
    </source>
</evidence>
<proteinExistence type="predicted"/>
<feature type="transmembrane region" description="Helical" evidence="2">
    <location>
        <begin position="201"/>
        <end position="223"/>
    </location>
</feature>
<feature type="compositionally biased region" description="Basic and acidic residues" evidence="1">
    <location>
        <begin position="133"/>
        <end position="144"/>
    </location>
</feature>
<evidence type="ECO:0000256" key="2">
    <source>
        <dbReference type="SAM" id="Phobius"/>
    </source>
</evidence>
<comment type="caution">
    <text evidence="3">The sequence shown here is derived from an EMBL/GenBank/DDBJ whole genome shotgun (WGS) entry which is preliminary data.</text>
</comment>
<evidence type="ECO:0000313" key="4">
    <source>
        <dbReference type="Proteomes" id="UP000023152"/>
    </source>
</evidence>
<evidence type="ECO:0000256" key="1">
    <source>
        <dbReference type="SAM" id="MobiDB-lite"/>
    </source>
</evidence>